<feature type="signal peptide" evidence="2">
    <location>
        <begin position="1"/>
        <end position="22"/>
    </location>
</feature>
<gene>
    <name evidence="3" type="ORF">AACH06_04990</name>
</gene>
<proteinExistence type="predicted"/>
<evidence type="ECO:0000256" key="1">
    <source>
        <dbReference type="ARBA" id="ARBA00022801"/>
    </source>
</evidence>
<keyword evidence="2" id="KW-0732">Signal</keyword>
<protein>
    <submittedName>
        <fullName evidence="3">Alkaline phosphatase family protein</fullName>
    </submittedName>
</protein>
<name>A0ABU9BK17_9BURK</name>
<dbReference type="EMBL" id="JBBUTG010000002">
    <property type="protein sequence ID" value="MEK8030171.1"/>
    <property type="molecule type" value="Genomic_DNA"/>
</dbReference>
<comment type="caution">
    <text evidence="3">The sequence shown here is derived from an EMBL/GenBank/DDBJ whole genome shotgun (WGS) entry which is preliminary data.</text>
</comment>
<evidence type="ECO:0000256" key="2">
    <source>
        <dbReference type="SAM" id="SignalP"/>
    </source>
</evidence>
<dbReference type="Gene3D" id="3.40.720.10">
    <property type="entry name" value="Alkaline Phosphatase, subunit A"/>
    <property type="match status" value="1"/>
</dbReference>
<feature type="chain" id="PRO_5045923391" evidence="2">
    <location>
        <begin position="23"/>
        <end position="325"/>
    </location>
</feature>
<reference evidence="3 4" key="1">
    <citation type="submission" date="2024-04" db="EMBL/GenBank/DDBJ databases">
        <title>Novel species of the genus Ideonella isolated from streams.</title>
        <authorList>
            <person name="Lu H."/>
        </authorList>
    </citation>
    <scope>NUCLEOTIDE SEQUENCE [LARGE SCALE GENOMIC DNA]</scope>
    <source>
        <strain evidence="3 4">DXS29W</strain>
    </source>
</reference>
<organism evidence="3 4">
    <name type="scientific">Ideonella lacteola</name>
    <dbReference type="NCBI Taxonomy" id="2984193"/>
    <lineage>
        <taxon>Bacteria</taxon>
        <taxon>Pseudomonadati</taxon>
        <taxon>Pseudomonadota</taxon>
        <taxon>Betaproteobacteria</taxon>
        <taxon>Burkholderiales</taxon>
        <taxon>Sphaerotilaceae</taxon>
        <taxon>Ideonella</taxon>
    </lineage>
</organism>
<dbReference type="Pfam" id="PF04185">
    <property type="entry name" value="Phosphoesterase"/>
    <property type="match status" value="1"/>
</dbReference>
<keyword evidence="4" id="KW-1185">Reference proteome</keyword>
<dbReference type="RefSeq" id="WP_341424521.1">
    <property type="nucleotide sequence ID" value="NZ_JBBUTG010000002.1"/>
</dbReference>
<dbReference type="InterPro" id="IPR017850">
    <property type="entry name" value="Alkaline_phosphatase_core_sf"/>
</dbReference>
<accession>A0ABU9BK17</accession>
<dbReference type="Proteomes" id="UP001371218">
    <property type="component" value="Unassembled WGS sequence"/>
</dbReference>
<dbReference type="PANTHER" id="PTHR31956:SF8">
    <property type="entry name" value="ACID PHOSPHATASE PHOA (AFU_ORTHOLOGUE AFUA_1G03570)"/>
    <property type="match status" value="1"/>
</dbReference>
<dbReference type="PANTHER" id="PTHR31956">
    <property type="entry name" value="NON-SPECIFIC PHOSPHOLIPASE C4-RELATED"/>
    <property type="match status" value="1"/>
</dbReference>
<dbReference type="InterPro" id="IPR007312">
    <property type="entry name" value="Phosphoesterase"/>
</dbReference>
<keyword evidence="1" id="KW-0378">Hydrolase</keyword>
<evidence type="ECO:0000313" key="4">
    <source>
        <dbReference type="Proteomes" id="UP001371218"/>
    </source>
</evidence>
<sequence>MAHRLQAAALALTVALVTSASAQPADDPAIQPVGPAASAIKVIFVIAFENHDSKQIYGNTADAPYINNVLMQKYAYSTNFGDVLPSLPSEPHYVWMEAGTNKFSDHTFTGDGDATASNSTGSTAHLVTQIKNAGTGISWMSYQEGLNKRTGRCPIASDGYYAAKHNPFVFFRDVSGNPPSKTNTYCADHHKNYKALADDLANARVATFNFITPNQCNDMHGDIGCPNSNEIRAGDNWLKKNLPPIIDYVNAHQGAIFLVWDEGSNTNLMPFIAVGPGVKKGYASSVKLDHSSLLKSVEEILQLPLLATVSGATDFADLFQAGQFP</sequence>
<evidence type="ECO:0000313" key="3">
    <source>
        <dbReference type="EMBL" id="MEK8030171.1"/>
    </source>
</evidence>